<organism evidence="1 2">
    <name type="scientific">Rhodopirellula baltica WH47</name>
    <dbReference type="NCBI Taxonomy" id="991778"/>
    <lineage>
        <taxon>Bacteria</taxon>
        <taxon>Pseudomonadati</taxon>
        <taxon>Planctomycetota</taxon>
        <taxon>Planctomycetia</taxon>
        <taxon>Pirellulales</taxon>
        <taxon>Pirellulaceae</taxon>
        <taxon>Rhodopirellula</taxon>
    </lineage>
</organism>
<dbReference type="InterPro" id="IPR011474">
    <property type="entry name" value="DUF1580"/>
</dbReference>
<protein>
    <submittedName>
        <fullName evidence="1">Protein containing DUF1580</fullName>
    </submittedName>
</protein>
<dbReference type="Proteomes" id="UP000006222">
    <property type="component" value="Unassembled WGS sequence"/>
</dbReference>
<evidence type="ECO:0000313" key="2">
    <source>
        <dbReference type="Proteomes" id="UP000006222"/>
    </source>
</evidence>
<evidence type="ECO:0000313" key="1">
    <source>
        <dbReference type="EMBL" id="EGF26343.1"/>
    </source>
</evidence>
<sequence>MNQDNKNRGLKANFADLMRLLADALIQFKDAPPLLQKRVHASTAWRWTNRGANGIKLETVGVEGKRLTSVQAVTRFLKRTSTLCTRCAEYFRIQLRPRTNPAQSIVLQHSLFGEDSPNCWGALVPLSEIESV</sequence>
<comment type="caution">
    <text evidence="1">The sequence shown here is derived from an EMBL/GenBank/DDBJ whole genome shotgun (WGS) entry which is preliminary data.</text>
</comment>
<reference evidence="1 2" key="1">
    <citation type="journal article" date="2013" name="Mar. Genomics">
        <title>Expression of sulfatases in Rhodopirellula baltica and the diversity of sulfatases in the genus Rhodopirellula.</title>
        <authorList>
            <person name="Wegner C.E."/>
            <person name="Richter-Heitmann T."/>
            <person name="Klindworth A."/>
            <person name="Klockow C."/>
            <person name="Richter M."/>
            <person name="Achstetter T."/>
            <person name="Glockner F.O."/>
            <person name="Harder J."/>
        </authorList>
    </citation>
    <scope>NUCLEOTIDE SEQUENCE [LARGE SCALE GENOMIC DNA]</scope>
    <source>
        <strain evidence="1 2">WH47</strain>
    </source>
</reference>
<accession>F2AVI5</accession>
<dbReference type="RefSeq" id="WP_007327645.1">
    <property type="nucleotide sequence ID" value="NZ_AFAR01000188.1"/>
</dbReference>
<name>F2AVI5_RHOBT</name>
<dbReference type="AlphaFoldDB" id="F2AVI5"/>
<dbReference type="EMBL" id="AFAR01000188">
    <property type="protein sequence ID" value="EGF26343.1"/>
    <property type="molecule type" value="Genomic_DNA"/>
</dbReference>
<gene>
    <name evidence="1" type="ORF">RBWH47_04968</name>
</gene>
<proteinExistence type="predicted"/>
<dbReference type="Pfam" id="PF07618">
    <property type="entry name" value="DUF1580"/>
    <property type="match status" value="1"/>
</dbReference>